<name>A0ABS2QGX0_9BACI</name>
<dbReference type="EMBL" id="JAFBFI010000003">
    <property type="protein sequence ID" value="MBM7691733.1"/>
    <property type="molecule type" value="Genomic_DNA"/>
</dbReference>
<protein>
    <submittedName>
        <fullName evidence="1">Uncharacterized protein</fullName>
    </submittedName>
</protein>
<dbReference type="Proteomes" id="UP000823486">
    <property type="component" value="Unassembled WGS sequence"/>
</dbReference>
<comment type="caution">
    <text evidence="1">The sequence shown here is derived from an EMBL/GenBank/DDBJ whole genome shotgun (WGS) entry which is preliminary data.</text>
</comment>
<gene>
    <name evidence="1" type="ORF">JOC77_001140</name>
</gene>
<evidence type="ECO:0000313" key="2">
    <source>
        <dbReference type="Proteomes" id="UP000823486"/>
    </source>
</evidence>
<reference evidence="1 2" key="1">
    <citation type="submission" date="2021-01" db="EMBL/GenBank/DDBJ databases">
        <title>Genomic Encyclopedia of Type Strains, Phase IV (KMG-IV): sequencing the most valuable type-strain genomes for metagenomic binning, comparative biology and taxonomic classification.</title>
        <authorList>
            <person name="Goeker M."/>
        </authorList>
    </citation>
    <scope>NUCLEOTIDE SEQUENCE [LARGE SCALE GENOMIC DNA]</scope>
    <source>
        <strain evidence="1 2">DSM 105482</strain>
    </source>
</reference>
<accession>A0ABS2QGX0</accession>
<sequence>MYLIDENLMLYHIKEWYLNVISTINVFLNQRNLID</sequence>
<proteinExistence type="predicted"/>
<organism evidence="1 2">
    <name type="scientific">Peribacillus deserti</name>
    <dbReference type="NCBI Taxonomy" id="673318"/>
    <lineage>
        <taxon>Bacteria</taxon>
        <taxon>Bacillati</taxon>
        <taxon>Bacillota</taxon>
        <taxon>Bacilli</taxon>
        <taxon>Bacillales</taxon>
        <taxon>Bacillaceae</taxon>
        <taxon>Peribacillus</taxon>
    </lineage>
</organism>
<evidence type="ECO:0000313" key="1">
    <source>
        <dbReference type="EMBL" id="MBM7691733.1"/>
    </source>
</evidence>
<keyword evidence="2" id="KW-1185">Reference proteome</keyword>